<sequence length="127" mass="14878">MNTFTDKLLTLEESIARQKGPFILFAVLKEYRMVDSWDLVVSAEWIEYDIAGAIEFIAKQLYKTFPIAERKIMRIATVAPDNPDLLDLLDQYEADHEVKRMRRGTYFQHTIDQGYLFTARRRTTEPG</sequence>
<keyword evidence="2" id="KW-1185">Reference proteome</keyword>
<accession>A0ABX0M6B1</accession>
<organism evidence="1 2">
    <name type="scientific">Massilia aquatica</name>
    <dbReference type="NCBI Taxonomy" id="2609000"/>
    <lineage>
        <taxon>Bacteria</taxon>
        <taxon>Pseudomonadati</taxon>
        <taxon>Pseudomonadota</taxon>
        <taxon>Betaproteobacteria</taxon>
        <taxon>Burkholderiales</taxon>
        <taxon>Oxalobacteraceae</taxon>
        <taxon>Telluria group</taxon>
        <taxon>Massilia</taxon>
    </lineage>
</organism>
<comment type="caution">
    <text evidence="1">The sequence shown here is derived from an EMBL/GenBank/DDBJ whole genome shotgun (WGS) entry which is preliminary data.</text>
</comment>
<dbReference type="EMBL" id="VVIW01000012">
    <property type="protein sequence ID" value="NHZ42462.1"/>
    <property type="molecule type" value="Genomic_DNA"/>
</dbReference>
<proteinExistence type="predicted"/>
<dbReference type="Proteomes" id="UP000819052">
    <property type="component" value="Unassembled WGS sequence"/>
</dbReference>
<protein>
    <submittedName>
        <fullName evidence="1">Uncharacterized protein</fullName>
    </submittedName>
</protein>
<gene>
    <name evidence="1" type="ORF">F1609_20115</name>
</gene>
<name>A0ABX0M6B1_9BURK</name>
<evidence type="ECO:0000313" key="2">
    <source>
        <dbReference type="Proteomes" id="UP000819052"/>
    </source>
</evidence>
<reference evidence="1 2" key="1">
    <citation type="submission" date="2019-09" db="EMBL/GenBank/DDBJ databases">
        <title>Taxonomy of Antarctic Massilia spp.: description of Massilia rubra sp. nov., Massilia aquatica sp. nov., Massilia mucilaginosa sp. nov., Massilia frigida sp. nov. isolated from streams, lakes and regoliths.</title>
        <authorList>
            <person name="Holochova P."/>
            <person name="Sedlacek I."/>
            <person name="Kralova S."/>
            <person name="Maslanova I."/>
            <person name="Busse H.-J."/>
            <person name="Stankova E."/>
            <person name="Vrbovska V."/>
            <person name="Kovarovic V."/>
            <person name="Bartak M."/>
            <person name="Svec P."/>
            <person name="Pantucek R."/>
        </authorList>
    </citation>
    <scope>NUCLEOTIDE SEQUENCE [LARGE SCALE GENOMIC DNA]</scope>
    <source>
        <strain evidence="1 2">CCM 8693</strain>
    </source>
</reference>
<evidence type="ECO:0000313" key="1">
    <source>
        <dbReference type="EMBL" id="NHZ42462.1"/>
    </source>
</evidence>
<dbReference type="RefSeq" id="WP_167078457.1">
    <property type="nucleotide sequence ID" value="NZ_VVIW01000012.1"/>
</dbReference>